<dbReference type="RefSeq" id="WP_260189304.1">
    <property type="nucleotide sequence ID" value="NZ_JAFFZE010000004.1"/>
</dbReference>
<dbReference type="NCBIfam" id="NF038138">
    <property type="entry name" value="phena_PhzG"/>
    <property type="match status" value="1"/>
</dbReference>
<dbReference type="PIRSF" id="PIRSF000190">
    <property type="entry name" value="Pyd_amn-ph_oxd"/>
    <property type="match status" value="1"/>
</dbReference>
<evidence type="ECO:0000313" key="8">
    <source>
        <dbReference type="EMBL" id="MCT2581949.1"/>
    </source>
</evidence>
<dbReference type="InterPro" id="IPR011576">
    <property type="entry name" value="Pyridox_Oxase_N"/>
</dbReference>
<evidence type="ECO:0000259" key="6">
    <source>
        <dbReference type="Pfam" id="PF01243"/>
    </source>
</evidence>
<organism evidence="8 9">
    <name type="scientific">Actinophytocola gossypii</name>
    <dbReference type="NCBI Taxonomy" id="2812003"/>
    <lineage>
        <taxon>Bacteria</taxon>
        <taxon>Bacillati</taxon>
        <taxon>Actinomycetota</taxon>
        <taxon>Actinomycetes</taxon>
        <taxon>Pseudonocardiales</taxon>
        <taxon>Pseudonocardiaceae</taxon>
    </lineage>
</organism>
<dbReference type="InterPro" id="IPR012349">
    <property type="entry name" value="Split_barrel_FMN-bd"/>
</dbReference>
<name>A0ABT2J3R6_9PSEU</name>
<dbReference type="NCBIfam" id="NF004231">
    <property type="entry name" value="PRK05679.1"/>
    <property type="match status" value="1"/>
</dbReference>
<dbReference type="InterPro" id="IPR019576">
    <property type="entry name" value="Pyridoxamine_oxidase_dimer_C"/>
</dbReference>
<accession>A0ABT2J3R6</accession>
<evidence type="ECO:0000256" key="4">
    <source>
        <dbReference type="ARBA" id="ARBA00022643"/>
    </source>
</evidence>
<comment type="cofactor">
    <cofactor evidence="1">
        <name>FMN</name>
        <dbReference type="ChEBI" id="CHEBI:58210"/>
    </cofactor>
</comment>
<dbReference type="Proteomes" id="UP001156441">
    <property type="component" value="Unassembled WGS sequence"/>
</dbReference>
<dbReference type="EMBL" id="JAFFZE010000004">
    <property type="protein sequence ID" value="MCT2581949.1"/>
    <property type="molecule type" value="Genomic_DNA"/>
</dbReference>
<reference evidence="8 9" key="1">
    <citation type="submission" date="2021-02" db="EMBL/GenBank/DDBJ databases">
        <title>Actinophytocola xerophila sp. nov., isolated from soil of cotton cropping field.</title>
        <authorList>
            <person name="Huang R."/>
            <person name="Chen X."/>
            <person name="Ge X."/>
            <person name="Liu W."/>
        </authorList>
    </citation>
    <scope>NUCLEOTIDE SEQUENCE [LARGE SCALE GENOMIC DNA]</scope>
    <source>
        <strain evidence="8 9">S1-96</strain>
    </source>
</reference>
<keyword evidence="4" id="KW-0288">FMN</keyword>
<keyword evidence="9" id="KW-1185">Reference proteome</keyword>
<proteinExistence type="inferred from homology"/>
<keyword evidence="3" id="KW-0285">Flavoprotein</keyword>
<evidence type="ECO:0000256" key="2">
    <source>
        <dbReference type="ARBA" id="ARBA00007301"/>
    </source>
</evidence>
<comment type="caution">
    <text evidence="8">The sequence shown here is derived from an EMBL/GenBank/DDBJ whole genome shotgun (WGS) entry which is preliminary data.</text>
</comment>
<comment type="similarity">
    <text evidence="2">Belongs to the pyridoxamine 5'-phosphate oxidase family.</text>
</comment>
<feature type="domain" description="Pyridoxine 5'-phosphate oxidase dimerisation C-terminal" evidence="7">
    <location>
        <begin position="156"/>
        <end position="196"/>
    </location>
</feature>
<dbReference type="PANTHER" id="PTHR10851:SF0">
    <property type="entry name" value="PYRIDOXINE-5'-PHOSPHATE OXIDASE"/>
    <property type="match status" value="1"/>
</dbReference>
<dbReference type="PANTHER" id="PTHR10851">
    <property type="entry name" value="PYRIDOXINE-5-PHOSPHATE OXIDASE"/>
    <property type="match status" value="1"/>
</dbReference>
<dbReference type="EC" id="1.-.-.-" evidence="8"/>
<dbReference type="SUPFAM" id="SSF50475">
    <property type="entry name" value="FMN-binding split barrel"/>
    <property type="match status" value="1"/>
</dbReference>
<dbReference type="Pfam" id="PF01243">
    <property type="entry name" value="PNPOx_N"/>
    <property type="match status" value="1"/>
</dbReference>
<evidence type="ECO:0000259" key="7">
    <source>
        <dbReference type="Pfam" id="PF10590"/>
    </source>
</evidence>
<gene>
    <name evidence="8" type="primary">phzG</name>
    <name evidence="8" type="ORF">JT362_02290</name>
</gene>
<dbReference type="InterPro" id="IPR053451">
    <property type="entry name" value="Phenazine_biosynth_oxidase"/>
</dbReference>
<keyword evidence="5 8" id="KW-0560">Oxidoreductase</keyword>
<evidence type="ECO:0000256" key="5">
    <source>
        <dbReference type="ARBA" id="ARBA00023002"/>
    </source>
</evidence>
<protein>
    <submittedName>
        <fullName evidence="8">Phenazine biosynthesis FMN-dependent oxidase PhzG</fullName>
        <ecNumber evidence="8">1.-.-.-</ecNumber>
    </submittedName>
</protein>
<dbReference type="InterPro" id="IPR000659">
    <property type="entry name" value="Pyridox_Oxase"/>
</dbReference>
<dbReference type="Pfam" id="PF10590">
    <property type="entry name" value="PNP_phzG_C"/>
    <property type="match status" value="1"/>
</dbReference>
<evidence type="ECO:0000256" key="1">
    <source>
        <dbReference type="ARBA" id="ARBA00001917"/>
    </source>
</evidence>
<sequence length="196" mass="21804">MTPFTNPPAEPLATIAEWFEDARATGAREPGVLALATADRAGRVSNRIVQTIRITGEGLVFTSHAGSGKGRDIEATGWSSGVLYWRESGRQVILTGPTAPLSADESDRLWYARPIGTHPMSVAAEQSAPLDDEEKLRAEAERLAEPARALPRPERWLGYHLTPTTVEFWQSAPDRLHRRLRYDRTDTGWDHVRLQP</sequence>
<evidence type="ECO:0000256" key="3">
    <source>
        <dbReference type="ARBA" id="ARBA00022630"/>
    </source>
</evidence>
<feature type="domain" description="Pyridoxamine 5'-phosphate oxidase N-terminal" evidence="6">
    <location>
        <begin position="24"/>
        <end position="143"/>
    </location>
</feature>
<evidence type="ECO:0000313" key="9">
    <source>
        <dbReference type="Proteomes" id="UP001156441"/>
    </source>
</evidence>
<dbReference type="GO" id="GO:0016491">
    <property type="term" value="F:oxidoreductase activity"/>
    <property type="evidence" value="ECO:0007669"/>
    <property type="project" value="UniProtKB-KW"/>
</dbReference>
<dbReference type="Gene3D" id="2.30.110.10">
    <property type="entry name" value="Electron Transport, Fmn-binding Protein, Chain A"/>
    <property type="match status" value="1"/>
</dbReference>